<dbReference type="EMBL" id="JAACJJ010000042">
    <property type="protein sequence ID" value="KAF5316565.1"/>
    <property type="molecule type" value="Genomic_DNA"/>
</dbReference>
<reference evidence="1 2" key="1">
    <citation type="journal article" date="2020" name="ISME J.">
        <title>Uncovering the hidden diversity of litter-decomposition mechanisms in mushroom-forming fungi.</title>
        <authorList>
            <person name="Floudas D."/>
            <person name="Bentzer J."/>
            <person name="Ahren D."/>
            <person name="Johansson T."/>
            <person name="Persson P."/>
            <person name="Tunlid A."/>
        </authorList>
    </citation>
    <scope>NUCLEOTIDE SEQUENCE [LARGE SCALE GENOMIC DNA]</scope>
    <source>
        <strain evidence="1 2">CBS 101986</strain>
    </source>
</reference>
<dbReference type="OrthoDB" id="2739946at2759"/>
<protein>
    <submittedName>
        <fullName evidence="1">Uncharacterized protein</fullName>
    </submittedName>
</protein>
<comment type="caution">
    <text evidence="1">The sequence shown here is derived from an EMBL/GenBank/DDBJ whole genome shotgun (WGS) entry which is preliminary data.</text>
</comment>
<proteinExistence type="predicted"/>
<sequence>MTIHSTHKRVTHREQFDKAVHAKAHKDNVRFQQALGEYIVPHNTQARTHHAGHTSRPVPDYSLRQFQLLEDTTEPEFEDIYDFMADFGSSPITNTVPHAGMTVSLLDLARPERGKGKITA</sequence>
<evidence type="ECO:0000313" key="2">
    <source>
        <dbReference type="Proteomes" id="UP000567179"/>
    </source>
</evidence>
<name>A0A8H5B4E8_9AGAR</name>
<organism evidence="1 2">
    <name type="scientific">Psilocybe cf. subviscida</name>
    <dbReference type="NCBI Taxonomy" id="2480587"/>
    <lineage>
        <taxon>Eukaryota</taxon>
        <taxon>Fungi</taxon>
        <taxon>Dikarya</taxon>
        <taxon>Basidiomycota</taxon>
        <taxon>Agaricomycotina</taxon>
        <taxon>Agaricomycetes</taxon>
        <taxon>Agaricomycetidae</taxon>
        <taxon>Agaricales</taxon>
        <taxon>Agaricineae</taxon>
        <taxon>Strophariaceae</taxon>
        <taxon>Psilocybe</taxon>
    </lineage>
</organism>
<evidence type="ECO:0000313" key="1">
    <source>
        <dbReference type="EMBL" id="KAF5316565.1"/>
    </source>
</evidence>
<accession>A0A8H5B4E8</accession>
<dbReference type="Proteomes" id="UP000567179">
    <property type="component" value="Unassembled WGS sequence"/>
</dbReference>
<gene>
    <name evidence="1" type="ORF">D9619_006281</name>
</gene>
<keyword evidence="2" id="KW-1185">Reference proteome</keyword>
<dbReference type="AlphaFoldDB" id="A0A8H5B4E8"/>